<dbReference type="EMBL" id="JRNQ01000064">
    <property type="protein sequence ID" value="KGF43824.1"/>
    <property type="molecule type" value="Genomic_DNA"/>
</dbReference>
<organism evidence="2 3">
    <name type="scientific">Prevotella bivia DNF00320</name>
    <dbReference type="NCBI Taxonomy" id="1401068"/>
    <lineage>
        <taxon>Bacteria</taxon>
        <taxon>Pseudomonadati</taxon>
        <taxon>Bacteroidota</taxon>
        <taxon>Bacteroidia</taxon>
        <taxon>Bacteroidales</taxon>
        <taxon>Prevotellaceae</taxon>
        <taxon>Prevotella</taxon>
    </lineage>
</organism>
<keyword evidence="1" id="KW-0472">Membrane</keyword>
<evidence type="ECO:0000256" key="1">
    <source>
        <dbReference type="SAM" id="Phobius"/>
    </source>
</evidence>
<keyword evidence="1" id="KW-1133">Transmembrane helix</keyword>
<keyword evidence="1" id="KW-0812">Transmembrane</keyword>
<dbReference type="Proteomes" id="UP000029525">
    <property type="component" value="Unassembled WGS sequence"/>
</dbReference>
<gene>
    <name evidence="2" type="ORF">HMPREF0647_08950</name>
</gene>
<reference evidence="2 3" key="1">
    <citation type="submission" date="2014-07" db="EMBL/GenBank/DDBJ databases">
        <authorList>
            <person name="McCorrison J."/>
            <person name="Sanka R."/>
            <person name="Torralba M."/>
            <person name="Gillis M."/>
            <person name="Haft D.H."/>
            <person name="Methe B."/>
            <person name="Sutton G."/>
            <person name="Nelson K.E."/>
        </authorList>
    </citation>
    <scope>NUCLEOTIDE SEQUENCE [LARGE SCALE GENOMIC DNA]</scope>
    <source>
        <strain evidence="2 3">DNF00320</strain>
    </source>
</reference>
<dbReference type="InterPro" id="IPR022276">
    <property type="entry name" value="Conjug_transposon_TraK"/>
</dbReference>
<sequence>MLIQSLEQKTRLALMTVLLTIVGNVVICGMLIAYGAKVLSEERNQVYVLDGDIPFLAQRSQEEANFIMEAKAHIQLFHQYFFTLPPDDDYIKWTLGKAMYMADGTAIKQKQAMEENGFFSDIVSSSATCTIMCDSIKLDEHSRKFTYYGTQSIRQRTKKIRRTLITTGALENVPRTQNNPHGLLITHWRTLKNIDLEY</sequence>
<evidence type="ECO:0000313" key="3">
    <source>
        <dbReference type="Proteomes" id="UP000029525"/>
    </source>
</evidence>
<dbReference type="OrthoDB" id="1039148at2"/>
<dbReference type="NCBIfam" id="TIGR03781">
    <property type="entry name" value="Bac_Flav_CT_K"/>
    <property type="match status" value="1"/>
</dbReference>
<comment type="caution">
    <text evidence="2">The sequence shown here is derived from an EMBL/GenBank/DDBJ whole genome shotgun (WGS) entry which is preliminary data.</text>
</comment>
<dbReference type="AlphaFoldDB" id="A0A096CF30"/>
<name>A0A096CF30_9BACT</name>
<proteinExistence type="predicted"/>
<feature type="transmembrane region" description="Helical" evidence="1">
    <location>
        <begin position="12"/>
        <end position="36"/>
    </location>
</feature>
<accession>A0A096CF30</accession>
<dbReference type="RefSeq" id="WP_036867974.1">
    <property type="nucleotide sequence ID" value="NZ_JRNQ01000064.1"/>
</dbReference>
<protein>
    <submittedName>
        <fullName evidence="2">Conjugal transfer protein TraK</fullName>
    </submittedName>
</protein>
<evidence type="ECO:0000313" key="2">
    <source>
        <dbReference type="EMBL" id="KGF43824.1"/>
    </source>
</evidence>